<dbReference type="InterPro" id="IPR052159">
    <property type="entry name" value="Competence_DNA_uptake"/>
</dbReference>
<dbReference type="PANTHER" id="PTHR30619">
    <property type="entry name" value="DNA INTERNALIZATION/COMPETENCE PROTEIN COMEC/REC2"/>
    <property type="match status" value="1"/>
</dbReference>
<dbReference type="Gene3D" id="3.60.15.10">
    <property type="entry name" value="Ribonuclease Z/Hydroxyacylglutathione hydrolase-like"/>
    <property type="match status" value="1"/>
</dbReference>
<dbReference type="CDD" id="cd07731">
    <property type="entry name" value="ComA-like_MBL-fold"/>
    <property type="match status" value="1"/>
</dbReference>
<dbReference type="EMBL" id="MFLN01000004">
    <property type="protein sequence ID" value="OGG67581.1"/>
    <property type="molecule type" value="Genomic_DNA"/>
</dbReference>
<evidence type="ECO:0000313" key="3">
    <source>
        <dbReference type="Proteomes" id="UP000178572"/>
    </source>
</evidence>
<dbReference type="SMART" id="SM00849">
    <property type="entry name" value="Lactamase_B"/>
    <property type="match status" value="1"/>
</dbReference>
<accession>A0A1F6E1P5</accession>
<proteinExistence type="predicted"/>
<organism evidence="2 3">
    <name type="scientific">Candidatus Kaiserbacteria bacterium RIFCSPHIGHO2_02_FULL_59_21</name>
    <dbReference type="NCBI Taxonomy" id="1798500"/>
    <lineage>
        <taxon>Bacteria</taxon>
        <taxon>Candidatus Kaiseribacteriota</taxon>
    </lineage>
</organism>
<dbReference type="SUPFAM" id="SSF56281">
    <property type="entry name" value="Metallo-hydrolase/oxidoreductase"/>
    <property type="match status" value="1"/>
</dbReference>
<reference evidence="2 3" key="1">
    <citation type="journal article" date="2016" name="Nat. Commun.">
        <title>Thousands of microbial genomes shed light on interconnected biogeochemical processes in an aquifer system.</title>
        <authorList>
            <person name="Anantharaman K."/>
            <person name="Brown C.T."/>
            <person name="Hug L.A."/>
            <person name="Sharon I."/>
            <person name="Castelle C.J."/>
            <person name="Probst A.J."/>
            <person name="Thomas B.C."/>
            <person name="Singh A."/>
            <person name="Wilkins M.J."/>
            <person name="Karaoz U."/>
            <person name="Brodie E.L."/>
            <person name="Williams K.H."/>
            <person name="Hubbard S.S."/>
            <person name="Banfield J.F."/>
        </authorList>
    </citation>
    <scope>NUCLEOTIDE SEQUENCE [LARGE SCALE GENOMIC DNA]</scope>
</reference>
<dbReference type="Pfam" id="PF00753">
    <property type="entry name" value="Lactamase_B"/>
    <property type="match status" value="1"/>
</dbReference>
<evidence type="ECO:0000259" key="1">
    <source>
        <dbReference type="SMART" id="SM00849"/>
    </source>
</evidence>
<gene>
    <name evidence="2" type="ORF">A3C21_03835</name>
</gene>
<dbReference type="Proteomes" id="UP000178572">
    <property type="component" value="Unassembled WGS sequence"/>
</dbReference>
<dbReference type="AlphaFoldDB" id="A0A1F6E1P5"/>
<dbReference type="InterPro" id="IPR035681">
    <property type="entry name" value="ComA-like_MBL"/>
</dbReference>
<comment type="caution">
    <text evidence="2">The sequence shown here is derived from an EMBL/GenBank/DDBJ whole genome shotgun (WGS) entry which is preliminary data.</text>
</comment>
<protein>
    <recommendedName>
        <fullName evidence="1">Metallo-beta-lactamase domain-containing protein</fullName>
    </recommendedName>
</protein>
<feature type="domain" description="Metallo-beta-lactamase" evidence="1">
    <location>
        <begin position="44"/>
        <end position="243"/>
    </location>
</feature>
<dbReference type="InterPro" id="IPR001279">
    <property type="entry name" value="Metallo-B-lactamas"/>
</dbReference>
<name>A0A1F6E1P5_9BACT</name>
<dbReference type="InterPro" id="IPR036866">
    <property type="entry name" value="RibonucZ/Hydroxyglut_hydro"/>
</dbReference>
<evidence type="ECO:0000313" key="2">
    <source>
        <dbReference type="EMBL" id="OGG67581.1"/>
    </source>
</evidence>
<dbReference type="PANTHER" id="PTHR30619:SF1">
    <property type="entry name" value="RECOMBINATION PROTEIN 2"/>
    <property type="match status" value="1"/>
</dbReference>
<sequence>MRRSALVSGIVVLILFALAIGIWYAVISEDRGGKLTVSFLNVGQGDAIFIDAPSGRQALIDGGRGRVVLRELARASPWWDRSIDVVVATHPDLDHIGGLPDVLARYRVGLVMRSSVLDEGSADSAAFDAAADAEAKQGAALLVAKRGQIIDLGGGASMEVLYPDRDVSGVETNAGSIVARLVYGETAFMLTGDAPQAIEEYLALLDGKELHSNVLKAGHHGSKTSSSELFIGFVSPEYAVFSRGCDNSYGHPHAEVVALFKRFEIPALDTCKDGAITFVSDGTTVRRR</sequence>
<dbReference type="STRING" id="1798500.A3C21_03835"/>